<reference evidence="2 3" key="1">
    <citation type="submission" date="2016-05" db="EMBL/GenBank/DDBJ databases">
        <title>Genome sequencing of Acetobacter pasteurianus strain SRCM100623.</title>
        <authorList>
            <person name="Song Y.R."/>
        </authorList>
    </citation>
    <scope>NUCLEOTIDE SEQUENCE [LARGE SCALE GENOMIC DNA]</scope>
    <source>
        <strain evidence="2 3">SRCM100623</strain>
    </source>
</reference>
<gene>
    <name evidence="2" type="ORF">SRCM100623_02340</name>
</gene>
<dbReference type="PATRIC" id="fig|438.15.peg.2584"/>
<proteinExistence type="predicted"/>
<evidence type="ECO:0000256" key="1">
    <source>
        <dbReference type="SAM" id="MobiDB-lite"/>
    </source>
</evidence>
<organism evidence="2 3">
    <name type="scientific">Acetobacter pasteurianus</name>
    <name type="common">Acetobacter turbidans</name>
    <dbReference type="NCBI Taxonomy" id="438"/>
    <lineage>
        <taxon>Bacteria</taxon>
        <taxon>Pseudomonadati</taxon>
        <taxon>Pseudomonadota</taxon>
        <taxon>Alphaproteobacteria</taxon>
        <taxon>Acetobacterales</taxon>
        <taxon>Acetobacteraceae</taxon>
        <taxon>Acetobacter</taxon>
    </lineage>
</organism>
<evidence type="ECO:0000313" key="2">
    <source>
        <dbReference type="EMBL" id="OAZ69034.1"/>
    </source>
</evidence>
<dbReference type="Proteomes" id="UP000093796">
    <property type="component" value="Unassembled WGS sequence"/>
</dbReference>
<feature type="region of interest" description="Disordered" evidence="1">
    <location>
        <begin position="1"/>
        <end position="25"/>
    </location>
</feature>
<evidence type="ECO:0000313" key="3">
    <source>
        <dbReference type="Proteomes" id="UP000093796"/>
    </source>
</evidence>
<dbReference type="AlphaFoldDB" id="A0A1A0D1I0"/>
<dbReference type="EMBL" id="LYUD01000124">
    <property type="protein sequence ID" value="OAZ69034.1"/>
    <property type="molecule type" value="Genomic_DNA"/>
</dbReference>
<name>A0A1A0D1I0_ACEPA</name>
<protein>
    <submittedName>
        <fullName evidence="2">Uncharacterized protein</fullName>
    </submittedName>
</protein>
<sequence length="52" mass="5573">MTDSYDATMPHTPDTVTRMVSGGSDHSAFQDRKIAHATSSFSAMVRNKDAAA</sequence>
<accession>A0A1A0D1I0</accession>
<comment type="caution">
    <text evidence="2">The sequence shown here is derived from an EMBL/GenBank/DDBJ whole genome shotgun (WGS) entry which is preliminary data.</text>
</comment>